<dbReference type="EMBL" id="BTSX01000004">
    <property type="protein sequence ID" value="GMS93729.1"/>
    <property type="molecule type" value="Genomic_DNA"/>
</dbReference>
<keyword evidence="1" id="KW-1133">Transmembrane helix</keyword>
<evidence type="ECO:0008006" key="4">
    <source>
        <dbReference type="Google" id="ProtNLM"/>
    </source>
</evidence>
<protein>
    <recommendedName>
        <fullName evidence="4">G protein-coupled receptor</fullName>
    </recommendedName>
</protein>
<keyword evidence="3" id="KW-1185">Reference proteome</keyword>
<proteinExistence type="predicted"/>
<evidence type="ECO:0000256" key="1">
    <source>
        <dbReference type="SAM" id="Phobius"/>
    </source>
</evidence>
<dbReference type="AlphaFoldDB" id="A0AAV5THJ2"/>
<comment type="caution">
    <text evidence="2">The sequence shown here is derived from an EMBL/GenBank/DDBJ whole genome shotgun (WGS) entry which is preliminary data.</text>
</comment>
<reference evidence="2" key="1">
    <citation type="submission" date="2023-10" db="EMBL/GenBank/DDBJ databases">
        <title>Genome assembly of Pristionchus species.</title>
        <authorList>
            <person name="Yoshida K."/>
            <person name="Sommer R.J."/>
        </authorList>
    </citation>
    <scope>NUCLEOTIDE SEQUENCE</scope>
    <source>
        <strain evidence="2">RS0144</strain>
    </source>
</reference>
<keyword evidence="1" id="KW-0812">Transmembrane</keyword>
<dbReference type="Proteomes" id="UP001432027">
    <property type="component" value="Unassembled WGS sequence"/>
</dbReference>
<keyword evidence="1" id="KW-0472">Membrane</keyword>
<feature type="transmembrane region" description="Helical" evidence="1">
    <location>
        <begin position="69"/>
        <end position="92"/>
    </location>
</feature>
<name>A0AAV5THJ2_9BILA</name>
<organism evidence="2 3">
    <name type="scientific">Pristionchus entomophagus</name>
    <dbReference type="NCBI Taxonomy" id="358040"/>
    <lineage>
        <taxon>Eukaryota</taxon>
        <taxon>Metazoa</taxon>
        <taxon>Ecdysozoa</taxon>
        <taxon>Nematoda</taxon>
        <taxon>Chromadorea</taxon>
        <taxon>Rhabditida</taxon>
        <taxon>Rhabditina</taxon>
        <taxon>Diplogasteromorpha</taxon>
        <taxon>Diplogasteroidea</taxon>
        <taxon>Neodiplogasteridae</taxon>
        <taxon>Pristionchus</taxon>
    </lineage>
</organism>
<accession>A0AAV5THJ2</accession>
<gene>
    <name evidence="2" type="ORF">PENTCL1PPCAC_15904</name>
</gene>
<feature type="transmembrane region" description="Helical" evidence="1">
    <location>
        <begin position="38"/>
        <end position="57"/>
    </location>
</feature>
<evidence type="ECO:0000313" key="3">
    <source>
        <dbReference type="Proteomes" id="UP001432027"/>
    </source>
</evidence>
<feature type="non-terminal residue" evidence="2">
    <location>
        <position position="1"/>
    </location>
</feature>
<evidence type="ECO:0000313" key="2">
    <source>
        <dbReference type="EMBL" id="GMS93729.1"/>
    </source>
</evidence>
<sequence length="103" mass="12036">VVIMVYVMLRTNQTFTDGFFPFFEVVYTLELRLSLCNLVFHTLLGMTARLVLIYNSYSRSGPLEERPFVIIASLLRCSLIDTFISVFFFFAIERIVATFAWSW</sequence>